<dbReference type="KEGG" id="rain:Rai3103_11515"/>
<dbReference type="Proteomes" id="UP000386847">
    <property type="component" value="Chromosome"/>
</dbReference>
<keyword evidence="4" id="KW-1185">Reference proteome</keyword>
<organism evidence="3 4">
    <name type="scientific">Raineyella fluvialis</name>
    <dbReference type="NCBI Taxonomy" id="2662261"/>
    <lineage>
        <taxon>Bacteria</taxon>
        <taxon>Bacillati</taxon>
        <taxon>Actinomycetota</taxon>
        <taxon>Actinomycetes</taxon>
        <taxon>Propionibacteriales</taxon>
        <taxon>Propionibacteriaceae</taxon>
        <taxon>Raineyella</taxon>
    </lineage>
</organism>
<keyword evidence="2" id="KW-0812">Transmembrane</keyword>
<feature type="transmembrane region" description="Helical" evidence="2">
    <location>
        <begin position="141"/>
        <end position="164"/>
    </location>
</feature>
<feature type="compositionally biased region" description="Basic and acidic residues" evidence="1">
    <location>
        <begin position="75"/>
        <end position="103"/>
    </location>
</feature>
<evidence type="ECO:0000313" key="4">
    <source>
        <dbReference type="Proteomes" id="UP000386847"/>
    </source>
</evidence>
<feature type="transmembrane region" description="Helical" evidence="2">
    <location>
        <begin position="117"/>
        <end position="135"/>
    </location>
</feature>
<keyword evidence="2" id="KW-0472">Membrane</keyword>
<dbReference type="EMBL" id="CP045725">
    <property type="protein sequence ID" value="QGF24196.1"/>
    <property type="molecule type" value="Genomic_DNA"/>
</dbReference>
<feature type="region of interest" description="Disordered" evidence="1">
    <location>
        <begin position="1"/>
        <end position="103"/>
    </location>
</feature>
<protein>
    <submittedName>
        <fullName evidence="3">DUF3043 domain-containing protein</fullName>
    </submittedName>
</protein>
<dbReference type="InterPro" id="IPR021403">
    <property type="entry name" value="DUF3043"/>
</dbReference>
<reference evidence="3 4" key="1">
    <citation type="submission" date="2019-10" db="EMBL/GenBank/DDBJ databases">
        <title>Genomic analysis of Raineyella sp. CBA3103.</title>
        <authorList>
            <person name="Roh S.W."/>
        </authorList>
    </citation>
    <scope>NUCLEOTIDE SEQUENCE [LARGE SCALE GENOMIC DNA]</scope>
    <source>
        <strain evidence="3 4">CBA3103</strain>
    </source>
</reference>
<dbReference type="Pfam" id="PF11241">
    <property type="entry name" value="DUF3043"/>
    <property type="match status" value="1"/>
</dbReference>
<keyword evidence="2" id="KW-1133">Transmembrane helix</keyword>
<feature type="compositionally biased region" description="Low complexity" evidence="1">
    <location>
        <begin position="36"/>
        <end position="47"/>
    </location>
</feature>
<gene>
    <name evidence="3" type="ORF">Rai3103_11515</name>
</gene>
<evidence type="ECO:0000313" key="3">
    <source>
        <dbReference type="EMBL" id="QGF24196.1"/>
    </source>
</evidence>
<evidence type="ECO:0000256" key="2">
    <source>
        <dbReference type="SAM" id="Phobius"/>
    </source>
</evidence>
<sequence length="280" mass="31292">MRDVHDYVRPVDAGRTRRADVGLFSKKDDSAKKGTAAAAPVVPAAPAAHRKKEGPTPTRKEAEAARRARVNPTLTKKERRERDSEAERRGRQEEIRKRDSDPGRTLMRDVVDSRFRLGEVVMPLLLVTLATSLIVGKNPQLANYVMIAFYVIVLAVLIDIWFMWRRFTKLLEERHPGYPKRGLFMYGMNRSLQIRRWRIPARGSTAATRSEATMAFSWTTDPALDPATATSLGVSTTFGTQAEAEAWFAEHWTDLDEAGVIAVSLLDGQAVVYGPMPLSA</sequence>
<proteinExistence type="predicted"/>
<dbReference type="AlphaFoldDB" id="A0A5Q2FIL0"/>
<evidence type="ECO:0000256" key="1">
    <source>
        <dbReference type="SAM" id="MobiDB-lite"/>
    </source>
</evidence>
<accession>A0A5Q2FIL0</accession>
<feature type="compositionally biased region" description="Basic and acidic residues" evidence="1">
    <location>
        <begin position="1"/>
        <end position="32"/>
    </location>
</feature>
<name>A0A5Q2FIL0_9ACTN</name>